<dbReference type="SUPFAM" id="SSF56112">
    <property type="entry name" value="Protein kinase-like (PK-like)"/>
    <property type="match status" value="1"/>
</dbReference>
<dbReference type="Gene3D" id="1.10.510.10">
    <property type="entry name" value="Transferase(Phosphotransferase) domain 1"/>
    <property type="match status" value="1"/>
</dbReference>
<dbReference type="SMART" id="SM00220">
    <property type="entry name" value="S_TKc"/>
    <property type="match status" value="1"/>
</dbReference>
<dbReference type="InterPro" id="IPR011009">
    <property type="entry name" value="Kinase-like_dom_sf"/>
</dbReference>
<dbReference type="GO" id="GO:0016301">
    <property type="term" value="F:kinase activity"/>
    <property type="evidence" value="ECO:0007669"/>
    <property type="project" value="UniProtKB-KW"/>
</dbReference>
<organism evidence="3 4">
    <name type="scientific">Paraconiothyrium brasiliense</name>
    <dbReference type="NCBI Taxonomy" id="300254"/>
    <lineage>
        <taxon>Eukaryota</taxon>
        <taxon>Fungi</taxon>
        <taxon>Dikarya</taxon>
        <taxon>Ascomycota</taxon>
        <taxon>Pezizomycotina</taxon>
        <taxon>Dothideomycetes</taxon>
        <taxon>Pleosporomycetidae</taxon>
        <taxon>Pleosporales</taxon>
        <taxon>Massarineae</taxon>
        <taxon>Didymosphaeriaceae</taxon>
        <taxon>Paraconiothyrium</taxon>
    </lineage>
</organism>
<dbReference type="PANTHER" id="PTHR48011:SF4">
    <property type="entry name" value="MITOGEN-ACTIVATED PROTEIN KINASE KINASE KINASE 19"/>
    <property type="match status" value="1"/>
</dbReference>
<dbReference type="EMBL" id="JAKJXO020000022">
    <property type="protein sequence ID" value="KAL1591939.1"/>
    <property type="molecule type" value="Genomic_DNA"/>
</dbReference>
<reference evidence="3 4" key="1">
    <citation type="submission" date="2024-02" db="EMBL/GenBank/DDBJ databases">
        <title>De novo assembly and annotation of 12 fungi associated with fruit tree decline syndrome in Ontario, Canada.</title>
        <authorList>
            <person name="Sulman M."/>
            <person name="Ellouze W."/>
            <person name="Ilyukhin E."/>
        </authorList>
    </citation>
    <scope>NUCLEOTIDE SEQUENCE [LARGE SCALE GENOMIC DNA]</scope>
    <source>
        <strain evidence="3 4">M42-189</strain>
    </source>
</reference>
<feature type="region of interest" description="Disordered" evidence="1">
    <location>
        <begin position="1"/>
        <end position="61"/>
    </location>
</feature>
<proteinExistence type="predicted"/>
<dbReference type="InterPro" id="IPR000719">
    <property type="entry name" value="Prot_kinase_dom"/>
</dbReference>
<name>A0ABR3QIF0_9PLEO</name>
<keyword evidence="3" id="KW-0418">Kinase</keyword>
<feature type="domain" description="Protein kinase" evidence="2">
    <location>
        <begin position="82"/>
        <end position="416"/>
    </location>
</feature>
<sequence length="416" mass="45492">MDIDTRSRNHARTYTPPSTPTKRSHSKSSSVSSTSIREELESLRRGVSSSSYSVDDIEKPGSHEPRQFPIWFSDYEIDVNAAGAQKVIGTGAWSTVYLASPAPSMSHDSAISSSSKYASIELTPPLTPVRSRGSSVSSISRSYPPMPSAYAVKVPYEKTAHRVLAEEGRILSYLSRFPSAERYLVPYYGRDTRTDALIMGYMPSTLDSLITADLNTRDESDRAAMLADIFPHIATNLLDGLAWLQDKSCIHGDIKPSNILIAVNPSTRTPHAVFADFSAAILPSLPAESSTKSKKPMGGATWDFMAPSQLTSTSAPSFEADVWALAMTILILVTGASPYERVAPNAILKREILKQGAPLDYVSAGENGVRSVLRLGALSRGLGFNFKKWVGRVLVRDERRRLGMGEWRDELADVLM</sequence>
<dbReference type="PROSITE" id="PS50011">
    <property type="entry name" value="PROTEIN_KINASE_DOM"/>
    <property type="match status" value="1"/>
</dbReference>
<evidence type="ECO:0000313" key="3">
    <source>
        <dbReference type="EMBL" id="KAL1591939.1"/>
    </source>
</evidence>
<dbReference type="PROSITE" id="PS00108">
    <property type="entry name" value="PROTEIN_KINASE_ST"/>
    <property type="match status" value="1"/>
</dbReference>
<evidence type="ECO:0000259" key="2">
    <source>
        <dbReference type="PROSITE" id="PS50011"/>
    </source>
</evidence>
<keyword evidence="4" id="KW-1185">Reference proteome</keyword>
<dbReference type="Proteomes" id="UP001521785">
    <property type="component" value="Unassembled WGS sequence"/>
</dbReference>
<evidence type="ECO:0000256" key="1">
    <source>
        <dbReference type="SAM" id="MobiDB-lite"/>
    </source>
</evidence>
<dbReference type="InterPro" id="IPR052751">
    <property type="entry name" value="Plant_MAPKKK"/>
</dbReference>
<protein>
    <submittedName>
        <fullName evidence="3">Dual specificity mitogen-activated protein kinase kinase 7</fullName>
    </submittedName>
</protein>
<dbReference type="InterPro" id="IPR008271">
    <property type="entry name" value="Ser/Thr_kinase_AS"/>
</dbReference>
<comment type="caution">
    <text evidence="3">The sequence shown here is derived from an EMBL/GenBank/DDBJ whole genome shotgun (WGS) entry which is preliminary data.</text>
</comment>
<dbReference type="Pfam" id="PF00069">
    <property type="entry name" value="Pkinase"/>
    <property type="match status" value="1"/>
</dbReference>
<feature type="compositionally biased region" description="Low complexity" evidence="1">
    <location>
        <begin position="45"/>
        <end position="54"/>
    </location>
</feature>
<dbReference type="PANTHER" id="PTHR48011">
    <property type="entry name" value="CCR4-NOT TRANSCRIPTIONAL COMPLEX SUBUNIT CAF120-RELATED"/>
    <property type="match status" value="1"/>
</dbReference>
<keyword evidence="3" id="KW-0808">Transferase</keyword>
<evidence type="ECO:0000313" key="4">
    <source>
        <dbReference type="Proteomes" id="UP001521785"/>
    </source>
</evidence>
<accession>A0ABR3QIF0</accession>
<gene>
    <name evidence="3" type="primary">MAP2K7</name>
    <name evidence="3" type="ORF">SLS60_011531</name>
</gene>